<evidence type="ECO:0000256" key="15">
    <source>
        <dbReference type="ARBA" id="ARBA00023136"/>
    </source>
</evidence>
<dbReference type="InterPro" id="IPR008250">
    <property type="entry name" value="ATPase_P-typ_transduc_dom_A_sf"/>
</dbReference>
<dbReference type="GO" id="GO:0055070">
    <property type="term" value="P:copper ion homeostasis"/>
    <property type="evidence" value="ECO:0007669"/>
    <property type="project" value="TreeGrafter"/>
</dbReference>
<dbReference type="NCBIfam" id="TIGR00003">
    <property type="entry name" value="copper ion binding protein"/>
    <property type="match status" value="2"/>
</dbReference>
<dbReference type="SUPFAM" id="SSF56784">
    <property type="entry name" value="HAD-like"/>
    <property type="match status" value="1"/>
</dbReference>
<evidence type="ECO:0000256" key="11">
    <source>
        <dbReference type="ARBA" id="ARBA00022967"/>
    </source>
</evidence>
<feature type="transmembrane region" description="Helical" evidence="18">
    <location>
        <begin position="271"/>
        <end position="290"/>
    </location>
</feature>
<name>A0A1Z9YXJ3_9GAMM</name>
<evidence type="ECO:0000256" key="10">
    <source>
        <dbReference type="ARBA" id="ARBA00022842"/>
    </source>
</evidence>
<feature type="transmembrane region" description="Helical" evidence="18">
    <location>
        <begin position="243"/>
        <end position="265"/>
    </location>
</feature>
<keyword evidence="5 18" id="KW-0479">Metal-binding</keyword>
<dbReference type="InterPro" id="IPR018303">
    <property type="entry name" value="ATPase_P-typ_P_site"/>
</dbReference>
<feature type="transmembrane region" description="Helical" evidence="18">
    <location>
        <begin position="424"/>
        <end position="446"/>
    </location>
</feature>
<keyword evidence="13" id="KW-0186">Copper</keyword>
<organism evidence="20 21">
    <name type="scientific">Acinetobacter populi</name>
    <dbReference type="NCBI Taxonomy" id="1582270"/>
    <lineage>
        <taxon>Bacteria</taxon>
        <taxon>Pseudomonadati</taxon>
        <taxon>Pseudomonadota</taxon>
        <taxon>Gammaproteobacteria</taxon>
        <taxon>Moraxellales</taxon>
        <taxon>Moraxellaceae</taxon>
        <taxon>Acinetobacter</taxon>
    </lineage>
</organism>
<dbReference type="SFLD" id="SFLDF00027">
    <property type="entry name" value="p-type_atpase"/>
    <property type="match status" value="1"/>
</dbReference>
<evidence type="ECO:0000256" key="2">
    <source>
        <dbReference type="ARBA" id="ARBA00006024"/>
    </source>
</evidence>
<comment type="subcellular location">
    <subcellularLocation>
        <location evidence="18">Cell membrane</location>
    </subcellularLocation>
    <subcellularLocation>
        <location evidence="1">Endomembrane system</location>
        <topology evidence="1">Multi-pass membrane protein</topology>
    </subcellularLocation>
</comment>
<evidence type="ECO:0000256" key="16">
    <source>
        <dbReference type="ARBA" id="ARBA00038904"/>
    </source>
</evidence>
<keyword evidence="12 18" id="KW-1133">Transmembrane helix</keyword>
<keyword evidence="18" id="KW-1003">Cell membrane</keyword>
<evidence type="ECO:0000256" key="9">
    <source>
        <dbReference type="ARBA" id="ARBA00022840"/>
    </source>
</evidence>
<dbReference type="EC" id="7.2.2.9" evidence="16"/>
<dbReference type="InterPro" id="IPR006122">
    <property type="entry name" value="HMA_Cu_ion-bd"/>
</dbReference>
<feature type="domain" description="HMA" evidence="19">
    <location>
        <begin position="80"/>
        <end position="145"/>
    </location>
</feature>
<evidence type="ECO:0000256" key="14">
    <source>
        <dbReference type="ARBA" id="ARBA00023065"/>
    </source>
</evidence>
<dbReference type="SUPFAM" id="SSF81665">
    <property type="entry name" value="Calcium ATPase, transmembrane domain M"/>
    <property type="match status" value="1"/>
</dbReference>
<keyword evidence="11" id="KW-1278">Translocase</keyword>
<dbReference type="InterPro" id="IPR023298">
    <property type="entry name" value="ATPase_P-typ_TM_dom_sf"/>
</dbReference>
<dbReference type="GO" id="GO:0005886">
    <property type="term" value="C:plasma membrane"/>
    <property type="evidence" value="ECO:0007669"/>
    <property type="project" value="UniProtKB-SubCell"/>
</dbReference>
<keyword evidence="8" id="KW-0187">Copper transport</keyword>
<keyword evidence="7 18" id="KW-0547">Nucleotide-binding</keyword>
<feature type="transmembrane region" description="Helical" evidence="18">
    <location>
        <begin position="205"/>
        <end position="222"/>
    </location>
</feature>
<comment type="similarity">
    <text evidence="2 18">Belongs to the cation transport ATPase (P-type) (TC 3.A.3) family. Type IB subfamily.</text>
</comment>
<dbReference type="PROSITE" id="PS50846">
    <property type="entry name" value="HMA_2"/>
    <property type="match status" value="2"/>
</dbReference>
<dbReference type="PANTHER" id="PTHR43520:SF8">
    <property type="entry name" value="P-TYPE CU(+) TRANSPORTER"/>
    <property type="match status" value="1"/>
</dbReference>
<comment type="catalytic activity">
    <reaction evidence="17">
        <text>Cu(2+)(in) + ATP + H2O = Cu(2+)(out) + ADP + phosphate + H(+)</text>
        <dbReference type="Rhea" id="RHEA:10376"/>
        <dbReference type="ChEBI" id="CHEBI:15377"/>
        <dbReference type="ChEBI" id="CHEBI:15378"/>
        <dbReference type="ChEBI" id="CHEBI:29036"/>
        <dbReference type="ChEBI" id="CHEBI:30616"/>
        <dbReference type="ChEBI" id="CHEBI:43474"/>
        <dbReference type="ChEBI" id="CHEBI:456216"/>
        <dbReference type="EC" id="7.2.2.9"/>
    </reaction>
</comment>
<dbReference type="SUPFAM" id="SSF81653">
    <property type="entry name" value="Calcium ATPase, transduction domain A"/>
    <property type="match status" value="1"/>
</dbReference>
<dbReference type="GO" id="GO:0016887">
    <property type="term" value="F:ATP hydrolysis activity"/>
    <property type="evidence" value="ECO:0007669"/>
    <property type="project" value="InterPro"/>
</dbReference>
<keyword evidence="14" id="KW-0406">Ion transport</keyword>
<evidence type="ECO:0000256" key="13">
    <source>
        <dbReference type="ARBA" id="ARBA00023008"/>
    </source>
</evidence>
<dbReference type="PRINTS" id="PR00942">
    <property type="entry name" value="CUATPASEI"/>
</dbReference>
<dbReference type="NCBIfam" id="TIGR01511">
    <property type="entry name" value="ATPase-IB1_Cu"/>
    <property type="match status" value="1"/>
</dbReference>
<dbReference type="OrthoDB" id="9814270at2"/>
<dbReference type="AlphaFoldDB" id="A0A1Z9YXJ3"/>
<dbReference type="InterPro" id="IPR001757">
    <property type="entry name" value="P_typ_ATPase"/>
</dbReference>
<dbReference type="Pfam" id="PF00702">
    <property type="entry name" value="Hydrolase"/>
    <property type="match status" value="1"/>
</dbReference>
<dbReference type="InterPro" id="IPR023299">
    <property type="entry name" value="ATPase_P-typ_cyto_dom_N"/>
</dbReference>
<dbReference type="Gene3D" id="3.40.1110.10">
    <property type="entry name" value="Calcium-transporting ATPase, cytoplasmic domain N"/>
    <property type="match status" value="1"/>
</dbReference>
<feature type="transmembrane region" description="Helical" evidence="18">
    <location>
        <begin position="793"/>
        <end position="815"/>
    </location>
</feature>
<keyword evidence="4 18" id="KW-0812">Transmembrane</keyword>
<comment type="caution">
    <text evidence="20">The sequence shown here is derived from an EMBL/GenBank/DDBJ whole genome shotgun (WGS) entry which is preliminary data.</text>
</comment>
<dbReference type="GO" id="GO:0005524">
    <property type="term" value="F:ATP binding"/>
    <property type="evidence" value="ECO:0007669"/>
    <property type="project" value="UniProtKB-UniRule"/>
</dbReference>
<dbReference type="EMBL" id="NEXX01000003">
    <property type="protein sequence ID" value="OUY06916.1"/>
    <property type="molecule type" value="Genomic_DNA"/>
</dbReference>
<evidence type="ECO:0000256" key="5">
    <source>
        <dbReference type="ARBA" id="ARBA00022723"/>
    </source>
</evidence>
<keyword evidence="3" id="KW-0813">Transport</keyword>
<dbReference type="PANTHER" id="PTHR43520">
    <property type="entry name" value="ATP7, ISOFORM B"/>
    <property type="match status" value="1"/>
</dbReference>
<dbReference type="Gene3D" id="2.70.150.10">
    <property type="entry name" value="Calcium-transporting ATPase, cytoplasmic transduction domain A"/>
    <property type="match status" value="1"/>
</dbReference>
<keyword evidence="6" id="KW-0677">Repeat</keyword>
<dbReference type="Gene3D" id="3.30.70.100">
    <property type="match status" value="2"/>
</dbReference>
<dbReference type="Gene3D" id="3.40.50.1000">
    <property type="entry name" value="HAD superfamily/HAD-like"/>
    <property type="match status" value="1"/>
</dbReference>
<dbReference type="Pfam" id="PF00122">
    <property type="entry name" value="E1-E2_ATPase"/>
    <property type="match status" value="1"/>
</dbReference>
<evidence type="ECO:0000256" key="7">
    <source>
        <dbReference type="ARBA" id="ARBA00022741"/>
    </source>
</evidence>
<dbReference type="FunFam" id="3.30.70.100:FF:000005">
    <property type="entry name" value="Copper-exporting P-type ATPase A"/>
    <property type="match status" value="2"/>
</dbReference>
<feature type="transmembrane region" description="Helical" evidence="18">
    <location>
        <begin position="452"/>
        <end position="475"/>
    </location>
</feature>
<dbReference type="InterPro" id="IPR036163">
    <property type="entry name" value="HMA_dom_sf"/>
</dbReference>
<reference evidence="20 21" key="1">
    <citation type="submission" date="2017-05" db="EMBL/GenBank/DDBJ databases">
        <title>Acinetobacter populi ANC 5415 (= PBJ7), whole genome shotgun sequencing project.</title>
        <authorList>
            <person name="Nemec A."/>
            <person name="Radolfova-Krizova L."/>
        </authorList>
    </citation>
    <scope>NUCLEOTIDE SEQUENCE [LARGE SCALE GENOMIC DNA]</scope>
    <source>
        <strain evidence="20 21">PBJ7</strain>
    </source>
</reference>
<dbReference type="InterPro" id="IPR023214">
    <property type="entry name" value="HAD_sf"/>
</dbReference>
<dbReference type="PROSITE" id="PS00154">
    <property type="entry name" value="ATPASE_E1_E2"/>
    <property type="match status" value="1"/>
</dbReference>
<keyword evidence="21" id="KW-1185">Reference proteome</keyword>
<evidence type="ECO:0000313" key="20">
    <source>
        <dbReference type="EMBL" id="OUY06916.1"/>
    </source>
</evidence>
<sequence>MQNTSEQKFDLDISGMSCASCVGRVERALKKVEGVENANVNLATERANVDANNQVKAEDLIQAVTQAGYSASLHHAATAQHIQLAVEGMTCASCVGRVERALKKVEGVESASVNLATERADVDFNAPTVAQDLITAIEKAGYAAQILKQQQNRDLDQKREEEAQSLYKDLILAVVLAAPVFILEMGGHLIPAFHHWIMANIGMHNSWLLQFILATLVLIFPGRRFYKIGIPALFRAAPDMNSLVAVGTLAAYSYSVIATFLPQLLPEQSIAVYYESAVVIIALILFGRYLEAKAKGRTTQAIQHLIALQPKIAHRKNGDHFEDVEITSLQSNDIIMIKPGEKIPTDGTVIDGSSYVDESMMTGEPIAVAKTIHDKVIGGTVNQQGSLTVKTTAVGEQTVLAQIINMVEQAQGSKLPIQTLVDRITLWFVPAVMLLALITFFVWLFFAPQAGLSLALVNAVAVLIIACPCAMGLATPTSIMVGTGRAAEMGVLFRQGEALQRLKDSKVVAFDKTGTLTLGQPQLTDFICVEGQDETNLLRYAASLESQSEHPIADAVVHAAKEKNLSLFPIQQFQAIVGSGIQGQIEQHKVYLGAVRFMQSLNLSVSHFSIQAEQLANQGKSPFYLAIDDQVLAILAIADPLKPDSLSAIQALHTLGLKVAMISGDNKTTAENIAAQLGIDTVIAEVLPEEKVQALTQLKQQYGVTAFVGDGINDAPALASADIGIAIGTGTDVAIETADVVLMSGSIQGVVNAFALSQATIRNIKQNLFWAFAYNVALIPIAAGILYPINGTLLSPMFAAAAMALSSTFVLTNALRLKRIRISQH</sequence>
<gene>
    <name evidence="20" type="ORF">CAP51_09470</name>
</gene>
<evidence type="ECO:0000256" key="18">
    <source>
        <dbReference type="RuleBase" id="RU362081"/>
    </source>
</evidence>
<keyword evidence="15 18" id="KW-0472">Membrane</keyword>
<dbReference type="SFLD" id="SFLDS00003">
    <property type="entry name" value="Haloacid_Dehalogenase"/>
    <property type="match status" value="1"/>
</dbReference>
<dbReference type="SFLD" id="SFLDG00002">
    <property type="entry name" value="C1.7:_P-type_atpase_like"/>
    <property type="match status" value="1"/>
</dbReference>
<feature type="transmembrane region" description="Helical" evidence="18">
    <location>
        <begin position="768"/>
        <end position="787"/>
    </location>
</feature>
<proteinExistence type="inferred from homology"/>
<evidence type="ECO:0000313" key="21">
    <source>
        <dbReference type="Proteomes" id="UP000196536"/>
    </source>
</evidence>
<dbReference type="CDD" id="cd00371">
    <property type="entry name" value="HMA"/>
    <property type="match status" value="2"/>
</dbReference>
<dbReference type="SUPFAM" id="SSF55008">
    <property type="entry name" value="HMA, heavy metal-associated domain"/>
    <property type="match status" value="2"/>
</dbReference>
<dbReference type="PRINTS" id="PR00943">
    <property type="entry name" value="CUATPASE"/>
</dbReference>
<evidence type="ECO:0000259" key="19">
    <source>
        <dbReference type="PROSITE" id="PS50846"/>
    </source>
</evidence>
<protein>
    <recommendedName>
        <fullName evidence="16">P-type Cu(2+) transporter</fullName>
        <ecNumber evidence="16">7.2.2.9</ecNumber>
    </recommendedName>
</protein>
<evidence type="ECO:0000256" key="4">
    <source>
        <dbReference type="ARBA" id="ARBA00022692"/>
    </source>
</evidence>
<dbReference type="PROSITE" id="PS01047">
    <property type="entry name" value="HMA_1"/>
    <property type="match status" value="2"/>
</dbReference>
<dbReference type="NCBIfam" id="TIGR01494">
    <property type="entry name" value="ATPase_P-type"/>
    <property type="match status" value="1"/>
</dbReference>
<keyword evidence="10" id="KW-0460">Magnesium</keyword>
<dbReference type="InterPro" id="IPR044492">
    <property type="entry name" value="P_typ_ATPase_HD_dom"/>
</dbReference>
<dbReference type="Pfam" id="PF00403">
    <property type="entry name" value="HMA"/>
    <property type="match status" value="2"/>
</dbReference>
<dbReference type="GO" id="GO:0043682">
    <property type="term" value="F:P-type divalent copper transporter activity"/>
    <property type="evidence" value="ECO:0007669"/>
    <property type="project" value="UniProtKB-EC"/>
</dbReference>
<evidence type="ECO:0000256" key="1">
    <source>
        <dbReference type="ARBA" id="ARBA00004127"/>
    </source>
</evidence>
<dbReference type="RefSeq" id="WP_087620520.1">
    <property type="nucleotide sequence ID" value="NZ_NEXX01000003.1"/>
</dbReference>
<evidence type="ECO:0000256" key="8">
    <source>
        <dbReference type="ARBA" id="ARBA00022796"/>
    </source>
</evidence>
<dbReference type="InterPro" id="IPR006121">
    <property type="entry name" value="HMA_dom"/>
</dbReference>
<evidence type="ECO:0000256" key="17">
    <source>
        <dbReference type="ARBA" id="ARBA00047424"/>
    </source>
</evidence>
<dbReference type="NCBIfam" id="TIGR01525">
    <property type="entry name" value="ATPase-IB_hvy"/>
    <property type="match status" value="1"/>
</dbReference>
<keyword evidence="9 18" id="KW-0067">ATP-binding</keyword>
<evidence type="ECO:0000256" key="6">
    <source>
        <dbReference type="ARBA" id="ARBA00022737"/>
    </source>
</evidence>
<feature type="transmembrane region" description="Helical" evidence="18">
    <location>
        <begin position="170"/>
        <end position="193"/>
    </location>
</feature>
<evidence type="ECO:0000256" key="3">
    <source>
        <dbReference type="ARBA" id="ARBA00022448"/>
    </source>
</evidence>
<dbReference type="InterPro" id="IPR059000">
    <property type="entry name" value="ATPase_P-type_domA"/>
</dbReference>
<dbReference type="FunFam" id="2.70.150.10:FF:000002">
    <property type="entry name" value="Copper-transporting ATPase 1, putative"/>
    <property type="match status" value="1"/>
</dbReference>
<accession>A0A1Z9YXJ3</accession>
<dbReference type="Proteomes" id="UP000196536">
    <property type="component" value="Unassembled WGS sequence"/>
</dbReference>
<evidence type="ECO:0000256" key="12">
    <source>
        <dbReference type="ARBA" id="ARBA00022989"/>
    </source>
</evidence>
<dbReference type="GO" id="GO:0012505">
    <property type="term" value="C:endomembrane system"/>
    <property type="evidence" value="ECO:0007669"/>
    <property type="project" value="UniProtKB-SubCell"/>
</dbReference>
<dbReference type="CDD" id="cd02094">
    <property type="entry name" value="P-type_ATPase_Cu-like"/>
    <property type="match status" value="1"/>
</dbReference>
<dbReference type="InterPro" id="IPR036412">
    <property type="entry name" value="HAD-like_sf"/>
</dbReference>
<feature type="domain" description="HMA" evidence="19">
    <location>
        <begin position="7"/>
        <end position="72"/>
    </location>
</feature>
<dbReference type="InterPro" id="IPR017969">
    <property type="entry name" value="Heavy-metal-associated_CS"/>
</dbReference>
<dbReference type="InterPro" id="IPR027256">
    <property type="entry name" value="P-typ_ATPase_IB"/>
</dbReference>
<dbReference type="GO" id="GO:0005507">
    <property type="term" value="F:copper ion binding"/>
    <property type="evidence" value="ECO:0007669"/>
    <property type="project" value="InterPro"/>
</dbReference>
<dbReference type="PRINTS" id="PR00119">
    <property type="entry name" value="CATATPASE"/>
</dbReference>